<feature type="region of interest" description="Disordered" evidence="1">
    <location>
        <begin position="1"/>
        <end position="25"/>
    </location>
</feature>
<accession>A0A9J5YH72</accession>
<evidence type="ECO:0000256" key="1">
    <source>
        <dbReference type="SAM" id="MobiDB-lite"/>
    </source>
</evidence>
<feature type="compositionally biased region" description="Polar residues" evidence="1">
    <location>
        <begin position="16"/>
        <end position="25"/>
    </location>
</feature>
<name>A0A9J5YH72_SOLCO</name>
<comment type="caution">
    <text evidence="2">The sequence shown here is derived from an EMBL/GenBank/DDBJ whole genome shotgun (WGS) entry which is preliminary data.</text>
</comment>
<dbReference type="Proteomes" id="UP000824120">
    <property type="component" value="Chromosome 6"/>
</dbReference>
<proteinExistence type="predicted"/>
<protein>
    <submittedName>
        <fullName evidence="2">Uncharacterized protein</fullName>
    </submittedName>
</protein>
<reference evidence="2 3" key="1">
    <citation type="submission" date="2020-09" db="EMBL/GenBank/DDBJ databases">
        <title>De no assembly of potato wild relative species, Solanum commersonii.</title>
        <authorList>
            <person name="Cho K."/>
        </authorList>
    </citation>
    <scope>NUCLEOTIDE SEQUENCE [LARGE SCALE GENOMIC DNA]</scope>
    <source>
        <strain evidence="2">LZ3.2</strain>
        <tissue evidence="2">Leaf</tissue>
    </source>
</reference>
<evidence type="ECO:0000313" key="2">
    <source>
        <dbReference type="EMBL" id="KAG5598572.1"/>
    </source>
</evidence>
<dbReference type="AlphaFoldDB" id="A0A9J5YH72"/>
<gene>
    <name evidence="2" type="ORF">H5410_029942</name>
</gene>
<organism evidence="2 3">
    <name type="scientific">Solanum commersonii</name>
    <name type="common">Commerson's wild potato</name>
    <name type="synonym">Commerson's nightshade</name>
    <dbReference type="NCBI Taxonomy" id="4109"/>
    <lineage>
        <taxon>Eukaryota</taxon>
        <taxon>Viridiplantae</taxon>
        <taxon>Streptophyta</taxon>
        <taxon>Embryophyta</taxon>
        <taxon>Tracheophyta</taxon>
        <taxon>Spermatophyta</taxon>
        <taxon>Magnoliopsida</taxon>
        <taxon>eudicotyledons</taxon>
        <taxon>Gunneridae</taxon>
        <taxon>Pentapetalae</taxon>
        <taxon>asterids</taxon>
        <taxon>lamiids</taxon>
        <taxon>Solanales</taxon>
        <taxon>Solanaceae</taxon>
        <taxon>Solanoideae</taxon>
        <taxon>Solaneae</taxon>
        <taxon>Solanum</taxon>
    </lineage>
</organism>
<evidence type="ECO:0000313" key="3">
    <source>
        <dbReference type="Proteomes" id="UP000824120"/>
    </source>
</evidence>
<sequence>MESWERKGGNFGISEKGNQSRSEPSSDLLSVLMENILDGIPTYLMSLIPTPASVEKDPQKHKGTSYEKLWRLNDGKSYLESSGRGDLWKRGVGNDTIRLWEDNCNGFGLQKNQFSNLYRLAYNPEALLARILTYIDIQFRRNLFDRKMQEVIFIHSEDAISSVVARKRKRLTLES</sequence>
<keyword evidence="3" id="KW-1185">Reference proteome</keyword>
<dbReference type="EMBL" id="JACXVP010000006">
    <property type="protein sequence ID" value="KAG5598572.1"/>
    <property type="molecule type" value="Genomic_DNA"/>
</dbReference>